<reference evidence="2 3" key="1">
    <citation type="submission" date="2024-07" db="EMBL/GenBank/DDBJ databases">
        <authorList>
            <person name="Kang M."/>
        </authorList>
    </citation>
    <scope>NUCLEOTIDE SEQUENCE [LARGE SCALE GENOMIC DNA]</scope>
    <source>
        <strain evidence="2 3">DFM31</strain>
    </source>
</reference>
<dbReference type="Pfam" id="PF00701">
    <property type="entry name" value="DHDPS"/>
    <property type="match status" value="1"/>
</dbReference>
<dbReference type="Proteomes" id="UP001553161">
    <property type="component" value="Unassembled WGS sequence"/>
</dbReference>
<evidence type="ECO:0000313" key="2">
    <source>
        <dbReference type="EMBL" id="MEV8468349.1"/>
    </source>
</evidence>
<dbReference type="Gene3D" id="3.20.20.70">
    <property type="entry name" value="Aldolase class I"/>
    <property type="match status" value="1"/>
</dbReference>
<proteinExistence type="predicted"/>
<name>A0ABV3L9W4_9RHOB</name>
<keyword evidence="1" id="KW-0456">Lyase</keyword>
<evidence type="ECO:0000313" key="3">
    <source>
        <dbReference type="Proteomes" id="UP001553161"/>
    </source>
</evidence>
<organism evidence="2 3">
    <name type="scientific">Meridianimarinicoccus marinus</name>
    <dbReference type="NCBI Taxonomy" id="3231483"/>
    <lineage>
        <taxon>Bacteria</taxon>
        <taxon>Pseudomonadati</taxon>
        <taxon>Pseudomonadota</taxon>
        <taxon>Alphaproteobacteria</taxon>
        <taxon>Rhodobacterales</taxon>
        <taxon>Paracoccaceae</taxon>
        <taxon>Meridianimarinicoccus</taxon>
    </lineage>
</organism>
<sequence length="96" mass="10531">MTDFNVQGIHPVLYALFDQNGGLRQDGFRHQLAHSIENGAQGVVLFGFVTQFYRLSFAEKIETLRTTVAAMQVRGQVGVTVMEPPPEGQILLGKAA</sequence>
<dbReference type="InterPro" id="IPR013785">
    <property type="entry name" value="Aldolase_TIM"/>
</dbReference>
<keyword evidence="3" id="KW-1185">Reference proteome</keyword>
<gene>
    <name evidence="2" type="ORF">AB0T83_16350</name>
</gene>
<protein>
    <submittedName>
        <fullName evidence="2">Dihydrodipicolinate synthase family protein</fullName>
    </submittedName>
</protein>
<comment type="caution">
    <text evidence="2">The sequence shown here is derived from an EMBL/GenBank/DDBJ whole genome shotgun (WGS) entry which is preliminary data.</text>
</comment>
<accession>A0ABV3L9W4</accession>
<dbReference type="EMBL" id="JBFBVU010000026">
    <property type="protein sequence ID" value="MEV8468349.1"/>
    <property type="molecule type" value="Genomic_DNA"/>
</dbReference>
<dbReference type="SUPFAM" id="SSF51569">
    <property type="entry name" value="Aldolase"/>
    <property type="match status" value="1"/>
</dbReference>
<evidence type="ECO:0000256" key="1">
    <source>
        <dbReference type="ARBA" id="ARBA00023239"/>
    </source>
</evidence>
<dbReference type="RefSeq" id="WP_366194298.1">
    <property type="nucleotide sequence ID" value="NZ_JBFBVU010000026.1"/>
</dbReference>
<dbReference type="InterPro" id="IPR002220">
    <property type="entry name" value="DapA-like"/>
</dbReference>